<dbReference type="Gene3D" id="3.30.160.20">
    <property type="match status" value="1"/>
</dbReference>
<keyword evidence="3" id="KW-1185">Reference proteome</keyword>
<evidence type="ECO:0000313" key="3">
    <source>
        <dbReference type="Proteomes" id="UP001590950"/>
    </source>
</evidence>
<proteinExistence type="predicted"/>
<dbReference type="EMBL" id="JBEFKJ010000003">
    <property type="protein sequence ID" value="KAL2047041.1"/>
    <property type="molecule type" value="Genomic_DNA"/>
</dbReference>
<comment type="caution">
    <text evidence="2">The sequence shown here is derived from an EMBL/GenBank/DDBJ whole genome shotgun (WGS) entry which is preliminary data.</text>
</comment>
<evidence type="ECO:0008006" key="4">
    <source>
        <dbReference type="Google" id="ProtNLM"/>
    </source>
</evidence>
<organism evidence="2 3">
    <name type="scientific">Stereocaulon virgatum</name>
    <dbReference type="NCBI Taxonomy" id="373712"/>
    <lineage>
        <taxon>Eukaryota</taxon>
        <taxon>Fungi</taxon>
        <taxon>Dikarya</taxon>
        <taxon>Ascomycota</taxon>
        <taxon>Pezizomycotina</taxon>
        <taxon>Lecanoromycetes</taxon>
        <taxon>OSLEUM clade</taxon>
        <taxon>Lecanoromycetidae</taxon>
        <taxon>Lecanorales</taxon>
        <taxon>Lecanorineae</taxon>
        <taxon>Stereocaulaceae</taxon>
        <taxon>Stereocaulon</taxon>
    </lineage>
</organism>
<feature type="compositionally biased region" description="Low complexity" evidence="1">
    <location>
        <begin position="31"/>
        <end position="44"/>
    </location>
</feature>
<reference evidence="2 3" key="1">
    <citation type="submission" date="2024-09" db="EMBL/GenBank/DDBJ databases">
        <title>Rethinking Asexuality: The Enigmatic Case of Functional Sexual Genes in Lepraria (Stereocaulaceae).</title>
        <authorList>
            <person name="Doellman M."/>
            <person name="Sun Y."/>
            <person name="Barcenas-Pena A."/>
            <person name="Lumbsch H.T."/>
            <person name="Grewe F."/>
        </authorList>
    </citation>
    <scope>NUCLEOTIDE SEQUENCE [LARGE SCALE GENOMIC DNA]</scope>
    <source>
        <strain evidence="2 3">Mercado 3170</strain>
    </source>
</reference>
<dbReference type="CDD" id="cd00048">
    <property type="entry name" value="DSRM_SF"/>
    <property type="match status" value="1"/>
</dbReference>
<dbReference type="SUPFAM" id="SSF54768">
    <property type="entry name" value="dsRNA-binding domain-like"/>
    <property type="match status" value="1"/>
</dbReference>
<gene>
    <name evidence="2" type="ORF">N7G274_001059</name>
</gene>
<evidence type="ECO:0000256" key="1">
    <source>
        <dbReference type="SAM" id="MobiDB-lite"/>
    </source>
</evidence>
<evidence type="ECO:0000313" key="2">
    <source>
        <dbReference type="EMBL" id="KAL2047041.1"/>
    </source>
</evidence>
<sequence length="157" mass="17011">MYQYRSPQAIDTDPFSSYSNSYNYSHSSTLLSSPSSPFASPTVSRMTSPGGAGTGVAQRSSTWQDKLEEHCQNRRIPLPSYNVLSDRRGKRTAWSCTVSVGGQNIPARYWYDGQYVNTAKEDAAEAALKKLVGSAAQGSSCGSQGLSQQGRVLGWGR</sequence>
<dbReference type="PANTHER" id="PTHR42030:SF1">
    <property type="entry name" value="DRBM DOMAIN-CONTAINING PROTEIN"/>
    <property type="match status" value="1"/>
</dbReference>
<protein>
    <recommendedName>
        <fullName evidence="4">DsRNA-binding protein</fullName>
    </recommendedName>
</protein>
<dbReference type="Proteomes" id="UP001590950">
    <property type="component" value="Unassembled WGS sequence"/>
</dbReference>
<dbReference type="PANTHER" id="PTHR42030">
    <property type="entry name" value="DRBM DOMAIN-CONTAINING PROTEIN"/>
    <property type="match status" value="1"/>
</dbReference>
<accession>A0ABR4AQH9</accession>
<name>A0ABR4AQH9_9LECA</name>
<feature type="region of interest" description="Disordered" evidence="1">
    <location>
        <begin position="31"/>
        <end position="61"/>
    </location>
</feature>